<evidence type="ECO:0000256" key="9">
    <source>
        <dbReference type="ARBA" id="ARBA00037922"/>
    </source>
</evidence>
<dbReference type="GO" id="GO:0009089">
    <property type="term" value="P:lysine biosynthetic process via diaminopimelate"/>
    <property type="evidence" value="ECO:0007669"/>
    <property type="project" value="UniProtKB-UniRule"/>
</dbReference>
<dbReference type="InParanoid" id="A0A1I2EQW2"/>
<dbReference type="GO" id="GO:0005829">
    <property type="term" value="C:cytosol"/>
    <property type="evidence" value="ECO:0007669"/>
    <property type="project" value="TreeGrafter"/>
</dbReference>
<accession>A0A1I2EQW2</accession>
<keyword evidence="8" id="KW-0457">Lysine biosynthesis</keyword>
<keyword evidence="6" id="KW-0560">Oxidoreductase</keyword>
<name>A0A1I2EQW2_9BACT</name>
<evidence type="ECO:0000256" key="10">
    <source>
        <dbReference type="ARBA" id="ARBA00038983"/>
    </source>
</evidence>
<dbReference type="SUPFAM" id="SSF51735">
    <property type="entry name" value="NAD(P)-binding Rossmann-fold domains"/>
    <property type="match status" value="1"/>
</dbReference>
<evidence type="ECO:0000256" key="5">
    <source>
        <dbReference type="ARBA" id="ARBA00022915"/>
    </source>
</evidence>
<sequence>MKIALIGYGKMGKEIEKVAQSRGHEIVARIDPAATGESFDDGGFQSADVAIEFTAPRVAFSNYLKCFEYNKPVVSGTTGWLDKLPEIKKACSNNQQTFFYASNFSIGVNILFELNRRLAQIMNDRDEYDVEITEVHHTQKLDAPSGTAISLAQDIIDNIDRKKDWKLDKTDTDTDLLIKAKREGDIPGIHTVKYESEIDEITIHHSAKSRKGFALGAVLAAEFTINNKGFLTMKDMLKF</sequence>
<reference evidence="16 17" key="1">
    <citation type="submission" date="2016-10" db="EMBL/GenBank/DDBJ databases">
        <authorList>
            <person name="de Groot N.N."/>
        </authorList>
    </citation>
    <scope>NUCLEOTIDE SEQUENCE [LARGE SCALE GENOMIC DNA]</scope>
    <source>
        <strain evidence="16 17">DSM 19012</strain>
    </source>
</reference>
<keyword evidence="2" id="KW-0963">Cytoplasm</keyword>
<dbReference type="InterPro" id="IPR022663">
    <property type="entry name" value="DapB_C"/>
</dbReference>
<dbReference type="PIRSF" id="PIRSF000161">
    <property type="entry name" value="DHPR"/>
    <property type="match status" value="1"/>
</dbReference>
<dbReference type="PROSITE" id="PS01298">
    <property type="entry name" value="DAPB"/>
    <property type="match status" value="1"/>
</dbReference>
<evidence type="ECO:0000256" key="4">
    <source>
        <dbReference type="ARBA" id="ARBA00022857"/>
    </source>
</evidence>
<dbReference type="Proteomes" id="UP000181976">
    <property type="component" value="Unassembled WGS sequence"/>
</dbReference>
<evidence type="ECO:0000256" key="12">
    <source>
        <dbReference type="ARBA" id="ARBA00049396"/>
    </source>
</evidence>
<dbReference type="eggNOG" id="COG0289">
    <property type="taxonomic scope" value="Bacteria"/>
</dbReference>
<comment type="pathway">
    <text evidence="9">Amino-acid biosynthesis; L-lysine biosynthesis via DAP pathway; (S)-tetrahydrodipicolinate from L-aspartate: step 4/4.</text>
</comment>
<dbReference type="CDD" id="cd02274">
    <property type="entry name" value="DHDPR_N"/>
    <property type="match status" value="1"/>
</dbReference>
<evidence type="ECO:0000259" key="14">
    <source>
        <dbReference type="Pfam" id="PF01113"/>
    </source>
</evidence>
<evidence type="ECO:0000256" key="7">
    <source>
        <dbReference type="ARBA" id="ARBA00023027"/>
    </source>
</evidence>
<dbReference type="Gene3D" id="3.40.50.720">
    <property type="entry name" value="NAD(P)-binding Rossmann-like Domain"/>
    <property type="match status" value="1"/>
</dbReference>
<feature type="domain" description="Dihydrodipicolinate reductase C-terminal" evidence="15">
    <location>
        <begin position="107"/>
        <end position="237"/>
    </location>
</feature>
<feature type="domain" description="Dihydrodipicolinate reductase N-terminal" evidence="14">
    <location>
        <begin position="1"/>
        <end position="104"/>
    </location>
</feature>
<dbReference type="FunCoup" id="A0A1I2EQW2">
    <property type="interactions" value="461"/>
</dbReference>
<dbReference type="AlphaFoldDB" id="A0A1I2EQW2"/>
<dbReference type="InterPro" id="IPR022664">
    <property type="entry name" value="DapB_N_CS"/>
</dbReference>
<organism evidence="16 17">
    <name type="scientific">Thermophagus xiamenensis</name>
    <dbReference type="NCBI Taxonomy" id="385682"/>
    <lineage>
        <taxon>Bacteria</taxon>
        <taxon>Pseudomonadati</taxon>
        <taxon>Bacteroidota</taxon>
        <taxon>Bacteroidia</taxon>
        <taxon>Marinilabiliales</taxon>
        <taxon>Marinilabiliaceae</taxon>
        <taxon>Thermophagus</taxon>
    </lineage>
</organism>
<dbReference type="EMBL" id="FONA01000024">
    <property type="protein sequence ID" value="SFE95504.1"/>
    <property type="molecule type" value="Genomic_DNA"/>
</dbReference>
<comment type="catalytic activity">
    <reaction evidence="12">
        <text>(S)-2,3,4,5-tetrahydrodipicolinate + NAD(+) + H2O = (2S,4S)-4-hydroxy-2,3,4,5-tetrahydrodipicolinate + NADH + H(+)</text>
        <dbReference type="Rhea" id="RHEA:35323"/>
        <dbReference type="ChEBI" id="CHEBI:15377"/>
        <dbReference type="ChEBI" id="CHEBI:15378"/>
        <dbReference type="ChEBI" id="CHEBI:16845"/>
        <dbReference type="ChEBI" id="CHEBI:57540"/>
        <dbReference type="ChEBI" id="CHEBI:57945"/>
        <dbReference type="ChEBI" id="CHEBI:67139"/>
        <dbReference type="EC" id="1.17.1.8"/>
    </reaction>
</comment>
<dbReference type="OrthoDB" id="9790352at2"/>
<dbReference type="Gene3D" id="3.30.360.10">
    <property type="entry name" value="Dihydrodipicolinate Reductase, domain 2"/>
    <property type="match status" value="1"/>
</dbReference>
<proteinExistence type="inferred from homology"/>
<dbReference type="SUPFAM" id="SSF55347">
    <property type="entry name" value="Glyceraldehyde-3-phosphate dehydrogenase-like, C-terminal domain"/>
    <property type="match status" value="1"/>
</dbReference>
<evidence type="ECO:0000256" key="3">
    <source>
        <dbReference type="ARBA" id="ARBA00022605"/>
    </source>
</evidence>
<keyword evidence="17" id="KW-1185">Reference proteome</keyword>
<protein>
    <recommendedName>
        <fullName evidence="10 13">4-hydroxy-tetrahydrodipicolinate reductase</fullName>
        <ecNumber evidence="10 13">1.17.1.8</ecNumber>
    </recommendedName>
</protein>
<gene>
    <name evidence="16" type="ORF">SAMN05444380_12413</name>
</gene>
<evidence type="ECO:0000256" key="1">
    <source>
        <dbReference type="ARBA" id="ARBA00006642"/>
    </source>
</evidence>
<dbReference type="GO" id="GO:0019877">
    <property type="term" value="P:diaminopimelate biosynthetic process"/>
    <property type="evidence" value="ECO:0007669"/>
    <property type="project" value="UniProtKB-KW"/>
</dbReference>
<dbReference type="Pfam" id="PF05173">
    <property type="entry name" value="DapB_C"/>
    <property type="match status" value="1"/>
</dbReference>
<comment type="catalytic activity">
    <reaction evidence="11">
        <text>(S)-2,3,4,5-tetrahydrodipicolinate + NADP(+) + H2O = (2S,4S)-4-hydroxy-2,3,4,5-tetrahydrodipicolinate + NADPH + H(+)</text>
        <dbReference type="Rhea" id="RHEA:35331"/>
        <dbReference type="ChEBI" id="CHEBI:15377"/>
        <dbReference type="ChEBI" id="CHEBI:15378"/>
        <dbReference type="ChEBI" id="CHEBI:16845"/>
        <dbReference type="ChEBI" id="CHEBI:57783"/>
        <dbReference type="ChEBI" id="CHEBI:58349"/>
        <dbReference type="ChEBI" id="CHEBI:67139"/>
        <dbReference type="EC" id="1.17.1.8"/>
    </reaction>
</comment>
<dbReference type="PANTHER" id="PTHR20836:SF0">
    <property type="entry name" value="4-HYDROXY-TETRAHYDRODIPICOLINATE REDUCTASE 1, CHLOROPLASTIC-RELATED"/>
    <property type="match status" value="1"/>
</dbReference>
<evidence type="ECO:0000256" key="6">
    <source>
        <dbReference type="ARBA" id="ARBA00023002"/>
    </source>
</evidence>
<evidence type="ECO:0000313" key="17">
    <source>
        <dbReference type="Proteomes" id="UP000181976"/>
    </source>
</evidence>
<evidence type="ECO:0000259" key="15">
    <source>
        <dbReference type="Pfam" id="PF05173"/>
    </source>
</evidence>
<dbReference type="InterPro" id="IPR023940">
    <property type="entry name" value="DHDPR_bac"/>
</dbReference>
<dbReference type="Pfam" id="PF01113">
    <property type="entry name" value="DapB_N"/>
    <property type="match status" value="1"/>
</dbReference>
<dbReference type="RefSeq" id="WP_010527455.1">
    <property type="nucleotide sequence ID" value="NZ_AFSL01000046.1"/>
</dbReference>
<keyword evidence="3" id="KW-0028">Amino-acid biosynthesis</keyword>
<dbReference type="InterPro" id="IPR000846">
    <property type="entry name" value="DapB_N"/>
</dbReference>
<evidence type="ECO:0000256" key="11">
    <source>
        <dbReference type="ARBA" id="ARBA00049080"/>
    </source>
</evidence>
<evidence type="ECO:0000256" key="2">
    <source>
        <dbReference type="ARBA" id="ARBA00022490"/>
    </source>
</evidence>
<dbReference type="EC" id="1.17.1.8" evidence="10 13"/>
<keyword evidence="4" id="KW-0521">NADP</keyword>
<evidence type="ECO:0000313" key="16">
    <source>
        <dbReference type="EMBL" id="SFE95504.1"/>
    </source>
</evidence>
<dbReference type="PANTHER" id="PTHR20836">
    <property type="entry name" value="DIHYDRODIPICOLINATE REDUCTASE"/>
    <property type="match status" value="1"/>
</dbReference>
<evidence type="ECO:0000256" key="8">
    <source>
        <dbReference type="ARBA" id="ARBA00023154"/>
    </source>
</evidence>
<dbReference type="STRING" id="385682.SAMN05444380_12413"/>
<keyword evidence="7" id="KW-0520">NAD</keyword>
<dbReference type="GO" id="GO:0008839">
    <property type="term" value="F:4-hydroxy-tetrahydrodipicolinate reductase"/>
    <property type="evidence" value="ECO:0007669"/>
    <property type="project" value="UniProtKB-UniRule"/>
</dbReference>
<keyword evidence="5" id="KW-0220">Diaminopimelate biosynthesis</keyword>
<evidence type="ECO:0000256" key="13">
    <source>
        <dbReference type="NCBIfam" id="TIGR00036"/>
    </source>
</evidence>
<comment type="similarity">
    <text evidence="1">Belongs to the DapB family.</text>
</comment>
<dbReference type="NCBIfam" id="TIGR00036">
    <property type="entry name" value="dapB"/>
    <property type="match status" value="1"/>
</dbReference>
<dbReference type="InterPro" id="IPR036291">
    <property type="entry name" value="NAD(P)-bd_dom_sf"/>
</dbReference>